<dbReference type="EMBL" id="RYZI01000605">
    <property type="protein sequence ID" value="RWA04237.1"/>
    <property type="molecule type" value="Genomic_DNA"/>
</dbReference>
<protein>
    <submittedName>
        <fullName evidence="1">Uncharacterized protein</fullName>
    </submittedName>
</protein>
<dbReference type="AlphaFoldDB" id="A0A439CQ06"/>
<evidence type="ECO:0000313" key="1">
    <source>
        <dbReference type="EMBL" id="RWA04237.1"/>
    </source>
</evidence>
<comment type="caution">
    <text evidence="1">The sequence shown here is derived from an EMBL/GenBank/DDBJ whole genome shotgun (WGS) entry which is preliminary data.</text>
</comment>
<keyword evidence="2" id="KW-1185">Reference proteome</keyword>
<reference evidence="1 2" key="1">
    <citation type="submission" date="2018-12" db="EMBL/GenBank/DDBJ databases">
        <title>Draft genome sequence of Xylaria grammica IHI A82.</title>
        <authorList>
            <person name="Buettner E."/>
            <person name="Kellner H."/>
        </authorList>
    </citation>
    <scope>NUCLEOTIDE SEQUENCE [LARGE SCALE GENOMIC DNA]</scope>
    <source>
        <strain evidence="1 2">IHI A82</strain>
    </source>
</reference>
<dbReference type="STRING" id="363999.A0A439CQ06"/>
<proteinExistence type="predicted"/>
<organism evidence="1 2">
    <name type="scientific">Xylaria grammica</name>
    <dbReference type="NCBI Taxonomy" id="363999"/>
    <lineage>
        <taxon>Eukaryota</taxon>
        <taxon>Fungi</taxon>
        <taxon>Dikarya</taxon>
        <taxon>Ascomycota</taxon>
        <taxon>Pezizomycotina</taxon>
        <taxon>Sordariomycetes</taxon>
        <taxon>Xylariomycetidae</taxon>
        <taxon>Xylariales</taxon>
        <taxon>Xylariaceae</taxon>
        <taxon>Xylaria</taxon>
    </lineage>
</organism>
<gene>
    <name evidence="1" type="ORF">EKO27_g10868</name>
</gene>
<accession>A0A439CQ06</accession>
<evidence type="ECO:0000313" key="2">
    <source>
        <dbReference type="Proteomes" id="UP000286045"/>
    </source>
</evidence>
<sequence>NPPFPNPAPHLPSSAVAAGTASVAPGATVQLNFTDVENQPRFEAGGEYFAVWYHGLNVVNVPLDVSAWPAVPLQVTVPDEFDGKGLVAMVVATEQGAPTLESIVTAPSLFLQQPEALGAVFSI</sequence>
<name>A0A439CQ06_9PEZI</name>
<dbReference type="Proteomes" id="UP000286045">
    <property type="component" value="Unassembled WGS sequence"/>
</dbReference>
<feature type="non-terminal residue" evidence="1">
    <location>
        <position position="1"/>
    </location>
</feature>